<dbReference type="Pfam" id="PF17921">
    <property type="entry name" value="Integrase_H2C2"/>
    <property type="match status" value="1"/>
</dbReference>
<keyword evidence="2" id="KW-0808">Transferase</keyword>
<evidence type="ECO:0000313" key="10">
    <source>
        <dbReference type="EMBL" id="GBO22009.1"/>
    </source>
</evidence>
<dbReference type="Pfam" id="PF00665">
    <property type="entry name" value="rve"/>
    <property type="match status" value="1"/>
</dbReference>
<dbReference type="InterPro" id="IPR043502">
    <property type="entry name" value="DNA/RNA_pol_sf"/>
</dbReference>
<dbReference type="GO" id="GO:0004190">
    <property type="term" value="F:aspartic-type endopeptidase activity"/>
    <property type="evidence" value="ECO:0007669"/>
    <property type="project" value="InterPro"/>
</dbReference>
<dbReference type="InterPro" id="IPR036397">
    <property type="entry name" value="RNaseH_sf"/>
</dbReference>
<feature type="compositionally biased region" description="Polar residues" evidence="8">
    <location>
        <begin position="346"/>
        <end position="358"/>
    </location>
</feature>
<proteinExistence type="predicted"/>
<evidence type="ECO:0000256" key="1">
    <source>
        <dbReference type="ARBA" id="ARBA00012493"/>
    </source>
</evidence>
<dbReference type="CDD" id="cd01647">
    <property type="entry name" value="RT_LTR"/>
    <property type="match status" value="1"/>
</dbReference>
<evidence type="ECO:0000256" key="4">
    <source>
        <dbReference type="ARBA" id="ARBA00022722"/>
    </source>
</evidence>
<dbReference type="FunFam" id="3.30.420.10:FF:000032">
    <property type="entry name" value="Retrovirus-related Pol polyprotein from transposon 297-like Protein"/>
    <property type="match status" value="1"/>
</dbReference>
<comment type="caution">
    <text evidence="10">The sequence shown here is derived from an EMBL/GenBank/DDBJ whole genome shotgun (WGS) entry which is preliminary data.</text>
</comment>
<dbReference type="InterPro" id="IPR041588">
    <property type="entry name" value="Integrase_H2C2"/>
</dbReference>
<keyword evidence="11" id="KW-1185">Reference proteome</keyword>
<feature type="domain" description="Integrase catalytic" evidence="9">
    <location>
        <begin position="677"/>
        <end position="836"/>
    </location>
</feature>
<evidence type="ECO:0000256" key="2">
    <source>
        <dbReference type="ARBA" id="ARBA00022679"/>
    </source>
</evidence>
<dbReference type="EMBL" id="BGPR01045147">
    <property type="protein sequence ID" value="GBO22009.1"/>
    <property type="molecule type" value="Genomic_DNA"/>
</dbReference>
<dbReference type="Gene3D" id="3.10.10.10">
    <property type="entry name" value="HIV Type 1 Reverse Transcriptase, subunit A, domain 1"/>
    <property type="match status" value="1"/>
</dbReference>
<dbReference type="GO" id="GO:0003964">
    <property type="term" value="F:RNA-directed DNA polymerase activity"/>
    <property type="evidence" value="ECO:0007669"/>
    <property type="project" value="UniProtKB-KW"/>
</dbReference>
<organism evidence="10 11">
    <name type="scientific">Araneus ventricosus</name>
    <name type="common">Orbweaver spider</name>
    <name type="synonym">Epeira ventricosa</name>
    <dbReference type="NCBI Taxonomy" id="182803"/>
    <lineage>
        <taxon>Eukaryota</taxon>
        <taxon>Metazoa</taxon>
        <taxon>Ecdysozoa</taxon>
        <taxon>Arthropoda</taxon>
        <taxon>Chelicerata</taxon>
        <taxon>Arachnida</taxon>
        <taxon>Araneae</taxon>
        <taxon>Araneomorphae</taxon>
        <taxon>Entelegynae</taxon>
        <taxon>Araneoidea</taxon>
        <taxon>Araneidae</taxon>
        <taxon>Araneus</taxon>
    </lineage>
</organism>
<dbReference type="Pfam" id="PF00078">
    <property type="entry name" value="RVT_1"/>
    <property type="match status" value="1"/>
</dbReference>
<dbReference type="PANTHER" id="PTHR37984:SF15">
    <property type="entry name" value="INTEGRASE CATALYTIC DOMAIN-CONTAINING PROTEIN"/>
    <property type="match status" value="1"/>
</dbReference>
<dbReference type="GO" id="GO:0015074">
    <property type="term" value="P:DNA integration"/>
    <property type="evidence" value="ECO:0007669"/>
    <property type="project" value="InterPro"/>
</dbReference>
<evidence type="ECO:0000313" key="11">
    <source>
        <dbReference type="Proteomes" id="UP000499080"/>
    </source>
</evidence>
<dbReference type="Gene3D" id="1.10.340.70">
    <property type="match status" value="1"/>
</dbReference>
<dbReference type="AlphaFoldDB" id="A0A4Y2V9Q0"/>
<dbReference type="GO" id="GO:0042575">
    <property type="term" value="C:DNA polymerase complex"/>
    <property type="evidence" value="ECO:0007669"/>
    <property type="project" value="UniProtKB-ARBA"/>
</dbReference>
<keyword evidence="6" id="KW-0378">Hydrolase</keyword>
<dbReference type="InterPro" id="IPR050951">
    <property type="entry name" value="Retrovirus_Pol_polyprotein"/>
</dbReference>
<evidence type="ECO:0000256" key="5">
    <source>
        <dbReference type="ARBA" id="ARBA00022759"/>
    </source>
</evidence>
<evidence type="ECO:0000256" key="8">
    <source>
        <dbReference type="SAM" id="MobiDB-lite"/>
    </source>
</evidence>
<dbReference type="Proteomes" id="UP000499080">
    <property type="component" value="Unassembled WGS sequence"/>
</dbReference>
<dbReference type="InterPro" id="IPR001584">
    <property type="entry name" value="Integrase_cat-core"/>
</dbReference>
<keyword evidence="5" id="KW-0255">Endonuclease</keyword>
<dbReference type="PROSITE" id="PS00141">
    <property type="entry name" value="ASP_PROTEASE"/>
    <property type="match status" value="1"/>
</dbReference>
<dbReference type="OrthoDB" id="775972at2759"/>
<dbReference type="FunFam" id="1.10.340.70:FF:000001">
    <property type="entry name" value="Retrovirus-related Pol polyprotein from transposon gypsy-like Protein"/>
    <property type="match status" value="1"/>
</dbReference>
<feature type="compositionally biased region" description="Basic and acidic residues" evidence="8">
    <location>
        <begin position="510"/>
        <end position="530"/>
    </location>
</feature>
<dbReference type="Gene3D" id="3.30.420.10">
    <property type="entry name" value="Ribonuclease H-like superfamily/Ribonuclease H"/>
    <property type="match status" value="1"/>
</dbReference>
<dbReference type="GO" id="GO:0006508">
    <property type="term" value="P:proteolysis"/>
    <property type="evidence" value="ECO:0007669"/>
    <property type="project" value="InterPro"/>
</dbReference>
<evidence type="ECO:0000259" key="9">
    <source>
        <dbReference type="PROSITE" id="PS50994"/>
    </source>
</evidence>
<keyword evidence="4" id="KW-0540">Nuclease</keyword>
<keyword evidence="3" id="KW-0548">Nucleotidyltransferase</keyword>
<dbReference type="SUPFAM" id="SSF53098">
    <property type="entry name" value="Ribonuclease H-like"/>
    <property type="match status" value="1"/>
</dbReference>
<evidence type="ECO:0000256" key="3">
    <source>
        <dbReference type="ARBA" id="ARBA00022695"/>
    </source>
</evidence>
<dbReference type="Gene3D" id="3.30.70.270">
    <property type="match status" value="1"/>
</dbReference>
<dbReference type="InterPro" id="IPR001969">
    <property type="entry name" value="Aspartic_peptidase_AS"/>
</dbReference>
<feature type="region of interest" description="Disordered" evidence="8">
    <location>
        <begin position="508"/>
        <end position="536"/>
    </location>
</feature>
<dbReference type="InterPro" id="IPR043128">
    <property type="entry name" value="Rev_trsase/Diguanyl_cyclase"/>
</dbReference>
<evidence type="ECO:0000256" key="7">
    <source>
        <dbReference type="ARBA" id="ARBA00022918"/>
    </source>
</evidence>
<dbReference type="SUPFAM" id="SSF56672">
    <property type="entry name" value="DNA/RNA polymerases"/>
    <property type="match status" value="1"/>
</dbReference>
<gene>
    <name evidence="10" type="primary">POL_321</name>
    <name evidence="10" type="ORF">AVEN_233918_1</name>
</gene>
<name>A0A4Y2V9Q0_ARAVE</name>
<keyword evidence="7" id="KW-0695">RNA-directed DNA polymerase</keyword>
<dbReference type="PANTHER" id="PTHR37984">
    <property type="entry name" value="PROTEIN CBG26694"/>
    <property type="match status" value="1"/>
</dbReference>
<dbReference type="GO" id="GO:0004519">
    <property type="term" value="F:endonuclease activity"/>
    <property type="evidence" value="ECO:0007669"/>
    <property type="project" value="UniProtKB-KW"/>
</dbReference>
<dbReference type="EC" id="2.7.7.49" evidence="1"/>
<sequence length="1231" mass="141677">MFKNVTKVDLLAVLHEIGETASENLKVVELRDILLKSREYAKDKDFIADFLATTVAQRKEEEELNRLRLTQQIESNNTTHSVENIQSLDKLLKAVQTLSIPVPKKNETWNLFFDSIERAFKHKNVPEIYKSEILLKLIGEKAANILVYIDENDLKDYDKIKSLIIKEYEPSPFVCLDNFKKTKRLAGETHQQFASRLRSGWLHYCKIRKVNDFDSLVNLIISDKIFENLDNEISAHIAVRQGENWLQPNELAKECDIYFIAKCRSFEEIKHEKRSVYREPVYENTKYIPPPLRKPQYTSDNKYASKIRECYIYSSNSHLAKNCPNRRNKYEQVNKPSNEVQRKSRNNPQASVNKPSDNSAIVTNVNSKHLQCAKNINEINLYPLQKVSICIASRQIDAIIDSGAEISILNTALIPDVEIEEKGKIILESAFKERVEAKLAVLPVHYKNPDDCLFYSSNILFALTDKLNIPCLITPDVYNCLTRIPRNEDSPKVENILGSECNSPLEIQMGEERNENVSRSDEGSVSHSEENESGPNFSICLISKSDKLPSSNDEFSESNKFRKLQRECLTLKNAFKDASLKKNNFFLRDELLFHKDKICGDTVYQLVLPKSYRDKVLQLAHNENHLGMRKTRERIKLSFYWPNVSKDVENYCRTCEKCQLKSPERQSDKIPITPVVRAPHPFHTVNVDLVGEIVPPSGRRHKYCLCLIDQNSRWPEVVPLKNLSAKTTCDALLEIFMRTGIPEIICTDQGTNFTSQLTKEFEDRLGVSPRFSTPSYPASNGLVEKWNRVFKQMLHHVIRSDPTDWDKHIPYLLFAYREVPNCTTGISPFRLMYGREARGPLSVLKSSWSGEIPLPLNLSNSAVDYLQELKINLERAADLASLTTAKKQDSYAHYFNRGKRMKEFKKGELVYLLIPDSTNKLYARWTGPGEIIDRINPHSYKVQLPDGNVRHIHANKIRQFRTRAQTVGVIFEDDVEFGEIHPTPVKTSISNYNIEVDVSHLEEHKQVELLELLHNHAPLFSGKLQVASVGEHKIRLIPGTERKKPYIYKIPESLKLEVDNQIAELESLGLIEPSEAEIAYPIVCVAKKDGSMRLCVDFRLLNTVTKPFDYPMENITDLINQIGHANVITCLDVLKGYWEIPLEEESRDFTSFKTHRAQYRWKVMPFGLRNAAASFQKVMNSALSEYREFCKAYTLKNFRNFSATARNFYGHQPLFSFYGHNPYAVVGYFSF</sequence>
<protein>
    <recommendedName>
        <fullName evidence="1">RNA-directed DNA polymerase</fullName>
        <ecNumber evidence="1">2.7.7.49</ecNumber>
    </recommendedName>
</protein>
<dbReference type="PROSITE" id="PS50994">
    <property type="entry name" value="INTEGRASE"/>
    <property type="match status" value="1"/>
</dbReference>
<dbReference type="InterPro" id="IPR000477">
    <property type="entry name" value="RT_dom"/>
</dbReference>
<dbReference type="GO" id="GO:0003676">
    <property type="term" value="F:nucleic acid binding"/>
    <property type="evidence" value="ECO:0007669"/>
    <property type="project" value="InterPro"/>
</dbReference>
<reference evidence="10 11" key="1">
    <citation type="journal article" date="2019" name="Sci. Rep.">
        <title>Orb-weaving spider Araneus ventricosus genome elucidates the spidroin gene catalogue.</title>
        <authorList>
            <person name="Kono N."/>
            <person name="Nakamura H."/>
            <person name="Ohtoshi R."/>
            <person name="Moran D.A.P."/>
            <person name="Shinohara A."/>
            <person name="Yoshida Y."/>
            <person name="Fujiwara M."/>
            <person name="Mori M."/>
            <person name="Tomita M."/>
            <person name="Arakawa K."/>
        </authorList>
    </citation>
    <scope>NUCLEOTIDE SEQUENCE [LARGE SCALE GENOMIC DNA]</scope>
</reference>
<accession>A0A4Y2V9Q0</accession>
<dbReference type="InterPro" id="IPR012337">
    <property type="entry name" value="RNaseH-like_sf"/>
</dbReference>
<feature type="region of interest" description="Disordered" evidence="8">
    <location>
        <begin position="323"/>
        <end position="358"/>
    </location>
</feature>
<evidence type="ECO:0000256" key="6">
    <source>
        <dbReference type="ARBA" id="ARBA00022801"/>
    </source>
</evidence>